<dbReference type="AlphaFoldDB" id="A0A376MAV0"/>
<reference evidence="2" key="2">
    <citation type="journal article" date="2020" name="Int. J. Antimicrob. Agents">
        <title>Identification and characterisation of fosfomycin resistance in Escherichia coli urinary tract infection isolates from Australia.</title>
        <authorList>
            <person name="Mowlaboccus S."/>
            <person name="Daley D."/>
            <person name="Pang S."/>
            <person name="Gottlieb T."/>
            <person name="Merlino J."/>
            <person name="Nimmo G.R."/>
            <person name="George N."/>
            <person name="Korman T.M."/>
            <person name="Streitberg R."/>
            <person name="Robson J."/>
            <person name="Peachey G."/>
            <person name="Collignon P."/>
            <person name="Bradbury S."/>
            <person name="Colombi E."/>
            <person name="Ramsay J.P."/>
            <person name="Rogers B.A."/>
            <person name="Coombs G.W."/>
        </authorList>
    </citation>
    <scope>NUCLEOTIDE SEQUENCE</scope>
    <source>
        <strain evidence="2">EC2</strain>
    </source>
</reference>
<evidence type="ECO:0000313" key="4">
    <source>
        <dbReference type="Proteomes" id="UP000254043"/>
    </source>
</evidence>
<dbReference type="RefSeq" id="WP_033865457.1">
    <property type="nucleotide sequence ID" value="NZ_AP027254.1"/>
</dbReference>
<reference evidence="2" key="4">
    <citation type="submission" date="2020-06" db="EMBL/GenBank/DDBJ databases">
        <authorList>
            <person name="Ramsay J.P."/>
            <person name="Colombi E."/>
            <person name="Mowlaboccus S."/>
        </authorList>
    </citation>
    <scope>NUCLEOTIDE SEQUENCE</scope>
    <source>
        <strain evidence="2">EC2</strain>
    </source>
</reference>
<accession>A0A376MAV0</accession>
<dbReference type="Proteomes" id="UP000254043">
    <property type="component" value="Unassembled WGS sequence"/>
</dbReference>
<name>A0A376MAV0_ECOLX</name>
<dbReference type="Proteomes" id="UP000509796">
    <property type="component" value="Chromosome"/>
</dbReference>
<dbReference type="Pfam" id="PF13441">
    <property type="entry name" value="Gly-zipper_YMGG"/>
    <property type="match status" value="1"/>
</dbReference>
<protein>
    <submittedName>
        <fullName evidence="2">Bacteriocin</fullName>
    </submittedName>
    <submittedName>
        <fullName evidence="3">Proteobacterial sortase system OmpA family protein</fullName>
    </submittedName>
</protein>
<evidence type="ECO:0000313" key="5">
    <source>
        <dbReference type="Proteomes" id="UP000509796"/>
    </source>
</evidence>
<dbReference type="EMBL" id="UGAK01000003">
    <property type="protein sequence ID" value="STF94622.1"/>
    <property type="molecule type" value="Genomic_DNA"/>
</dbReference>
<proteinExistence type="predicted"/>
<organism evidence="3 4">
    <name type="scientific">Escherichia coli</name>
    <dbReference type="NCBI Taxonomy" id="562"/>
    <lineage>
        <taxon>Bacteria</taxon>
        <taxon>Pseudomonadati</taxon>
        <taxon>Pseudomonadota</taxon>
        <taxon>Gammaproteobacteria</taxon>
        <taxon>Enterobacterales</taxon>
        <taxon>Enterobacteriaceae</taxon>
        <taxon>Escherichia</taxon>
    </lineage>
</organism>
<reference evidence="5" key="3">
    <citation type="submission" date="2020-06" db="EMBL/GenBank/DDBJ databases">
        <title>Identification and Characterisation of Fosfomycin Resistance in Escherichia coli Urinary Tract Infection Isolates from Australia.</title>
        <authorList>
            <person name="Mowlaboccus S."/>
            <person name="Daley D."/>
            <person name="Pang S."/>
            <person name="Gottlieb T."/>
            <person name="Nimmo G.R."/>
            <person name="George N."/>
            <person name="Korman T.M."/>
            <person name="Strietberg R."/>
            <person name="Robson J."/>
            <person name="Peachey G."/>
            <person name="Collignon P."/>
            <person name="Bradbury S."/>
            <person name="Colombi E."/>
            <person name="Ramsay J.P."/>
            <person name="Rogers B.A."/>
            <person name="Coombs G.W."/>
        </authorList>
    </citation>
    <scope>NUCLEOTIDE SEQUENCE [LARGE SCALE GENOMIC DNA]</scope>
    <source>
        <strain evidence="5">EC2</strain>
    </source>
</reference>
<evidence type="ECO:0000313" key="3">
    <source>
        <dbReference type="EMBL" id="STF94622.1"/>
    </source>
</evidence>
<sequence length="83" mass="8321">MGYGLLDIANQSRREALQGISDADRRREEIEASNKMMAAQQKAQHKQNIGTGIGSGAAVGAAVGGLPGAAIGAVIGGLAGSLF</sequence>
<evidence type="ECO:0000259" key="1">
    <source>
        <dbReference type="Pfam" id="PF13441"/>
    </source>
</evidence>
<dbReference type="InterPro" id="IPR027367">
    <property type="entry name" value="Gly-zipper_YMGG"/>
</dbReference>
<reference evidence="3 4" key="1">
    <citation type="submission" date="2018-06" db="EMBL/GenBank/DDBJ databases">
        <authorList>
            <consortium name="Pathogen Informatics"/>
            <person name="Doyle S."/>
        </authorList>
    </citation>
    <scope>NUCLEOTIDE SEQUENCE [LARGE SCALE GENOMIC DNA]</scope>
    <source>
        <strain evidence="3 4">NCTC7927</strain>
    </source>
</reference>
<evidence type="ECO:0000313" key="2">
    <source>
        <dbReference type="EMBL" id="QLG57653.1"/>
    </source>
</evidence>
<dbReference type="EMBL" id="CP058571">
    <property type="protein sequence ID" value="QLG57653.1"/>
    <property type="molecule type" value="Genomic_DNA"/>
</dbReference>
<gene>
    <name evidence="2" type="ORF">HX136_12785</name>
    <name evidence="3" type="ORF">NCTC7927_03483</name>
</gene>
<feature type="domain" description="YMGG-like Gly-zipper" evidence="1">
    <location>
        <begin position="50"/>
        <end position="81"/>
    </location>
</feature>